<evidence type="ECO:0000313" key="4">
    <source>
        <dbReference type="EMBL" id="KAF2256639.1"/>
    </source>
</evidence>
<dbReference type="InterPro" id="IPR056186">
    <property type="entry name" value="PDZ_CPAF-rel"/>
</dbReference>
<feature type="compositionally biased region" description="Low complexity" evidence="1">
    <location>
        <begin position="714"/>
        <end position="733"/>
    </location>
</feature>
<dbReference type="PANTHER" id="PTHR37049">
    <property type="entry name" value="PEPTIDASE S41 FAMILY PROTEIN"/>
    <property type="match status" value="1"/>
</dbReference>
<evidence type="ECO:0000259" key="2">
    <source>
        <dbReference type="Pfam" id="PF03572"/>
    </source>
</evidence>
<dbReference type="InterPro" id="IPR005151">
    <property type="entry name" value="Tail-specific_protease"/>
</dbReference>
<dbReference type="AlphaFoldDB" id="A0A6A6J1N6"/>
<evidence type="ECO:0000313" key="5">
    <source>
        <dbReference type="Proteomes" id="UP000800094"/>
    </source>
</evidence>
<dbReference type="Gene3D" id="3.90.226.10">
    <property type="entry name" value="2-enoyl-CoA Hydratase, Chain A, domain 1"/>
    <property type="match status" value="1"/>
</dbReference>
<organism evidence="4 5">
    <name type="scientific">Trematosphaeria pertusa</name>
    <dbReference type="NCBI Taxonomy" id="390896"/>
    <lineage>
        <taxon>Eukaryota</taxon>
        <taxon>Fungi</taxon>
        <taxon>Dikarya</taxon>
        <taxon>Ascomycota</taxon>
        <taxon>Pezizomycotina</taxon>
        <taxon>Dothideomycetes</taxon>
        <taxon>Pleosporomycetidae</taxon>
        <taxon>Pleosporales</taxon>
        <taxon>Massarineae</taxon>
        <taxon>Trematosphaeriaceae</taxon>
        <taxon>Trematosphaeria</taxon>
    </lineage>
</organism>
<dbReference type="OrthoDB" id="27214at2759"/>
<dbReference type="GeneID" id="54584067"/>
<dbReference type="SUPFAM" id="SSF52096">
    <property type="entry name" value="ClpP/crotonase"/>
    <property type="match status" value="1"/>
</dbReference>
<protein>
    <submittedName>
        <fullName evidence="4">Uncharacterized protein</fullName>
    </submittedName>
</protein>
<dbReference type="RefSeq" id="XP_033691643.1">
    <property type="nucleotide sequence ID" value="XM_033830737.1"/>
</dbReference>
<evidence type="ECO:0000259" key="3">
    <source>
        <dbReference type="Pfam" id="PF23658"/>
    </source>
</evidence>
<dbReference type="Pfam" id="PF03572">
    <property type="entry name" value="Peptidase_S41"/>
    <property type="match status" value="1"/>
</dbReference>
<gene>
    <name evidence="4" type="ORF">BU26DRAFT_526971</name>
</gene>
<keyword evidence="5" id="KW-1185">Reference proteome</keyword>
<feature type="region of interest" description="Disordered" evidence="1">
    <location>
        <begin position="1"/>
        <end position="20"/>
    </location>
</feature>
<dbReference type="GO" id="GO:0008236">
    <property type="term" value="F:serine-type peptidase activity"/>
    <property type="evidence" value="ECO:0007669"/>
    <property type="project" value="InterPro"/>
</dbReference>
<dbReference type="Pfam" id="PF23658">
    <property type="entry name" value="PDZ_CPAF_rel"/>
    <property type="match status" value="1"/>
</dbReference>
<feature type="region of interest" description="Disordered" evidence="1">
    <location>
        <begin position="683"/>
        <end position="733"/>
    </location>
</feature>
<accession>A0A6A6J1N6</accession>
<dbReference type="Proteomes" id="UP000800094">
    <property type="component" value="Unassembled WGS sequence"/>
</dbReference>
<dbReference type="GO" id="GO:0006508">
    <property type="term" value="P:proteolysis"/>
    <property type="evidence" value="ECO:0007669"/>
    <property type="project" value="InterPro"/>
</dbReference>
<dbReference type="PANTHER" id="PTHR37049:SF4">
    <property type="entry name" value="RHODANESE DOMAIN-CONTAINING PROTEIN"/>
    <property type="match status" value="1"/>
</dbReference>
<dbReference type="EMBL" id="ML987189">
    <property type="protein sequence ID" value="KAF2256639.1"/>
    <property type="molecule type" value="Genomic_DNA"/>
</dbReference>
<sequence>MSYTSGRAGWLRADGTTSSDEPCAVISSLIASLETALPAQTAFECLDSVPVDVDGNTKLIDELKVVWQWQSEAGWLKNTPEEWENGPLDIEAELDNILNNLDSFSSEYAVQLAIQNITVRTGNFHFNYQPDILQAFTWWRQVAVVSISDDGTSMPKLYSAEDMILATRGDLSMSDISEITQINGEDAYTYLDKVASWEQYIDGDGRLNNLMYKGDTTSLGTFITQTQYDGPSTNFTFANGTSSSFDNFAEPQLSFEGVSDGQSFFDTYCTGTISGTPSSASLKSALDQKHMNARLGPQPHIPHNDYTTLNRRQIPSRGYPDAVVEAESGAVAGYFLTGDGYDDVAVLKIITFAPEGDDTGNEFQGVVQQFLAECVSENKQKLIIDLRENGGGATNLLLDTFMQLFPQEEAFSGQRYRAQQQYELIGDAVNEIHNNADLNSSYAAATDSTVDADYRYWAYWHFRTAQGDNFDSWDEFNGPEGFNDDNFTVTMRYNYSNADTVSIRPTGFDFVDYSNLTTPFNASNVLMYTDALCGSSCASFHEELKNIAGVRAVTVGGRPTKAPIQTVTGSKGGEVIPLFYFPLFAATMLNLTDTIGLASIQSDDSVLTSLANTPQLSTRVGDQSSRLQTQDQIRKGDTTATPLQYIYEASDCKIFYTADTYANPDAAWKQAWDAFQDDAKCVEGSTKHPSSISGGYTPFGPGELQDEDLPQSNGTATTPGGPSGTGTSASGTPVGTGNAAPLVGVSGGATAAVVAAAAVALML</sequence>
<name>A0A6A6J1N6_9PLEO</name>
<dbReference type="InterPro" id="IPR029045">
    <property type="entry name" value="ClpP/crotonase-like_dom_sf"/>
</dbReference>
<feature type="domain" description="CPAF-like PDZ" evidence="3">
    <location>
        <begin position="138"/>
        <end position="254"/>
    </location>
</feature>
<reference evidence="4" key="1">
    <citation type="journal article" date="2020" name="Stud. Mycol.">
        <title>101 Dothideomycetes genomes: a test case for predicting lifestyles and emergence of pathogens.</title>
        <authorList>
            <person name="Haridas S."/>
            <person name="Albert R."/>
            <person name="Binder M."/>
            <person name="Bloem J."/>
            <person name="Labutti K."/>
            <person name="Salamov A."/>
            <person name="Andreopoulos B."/>
            <person name="Baker S."/>
            <person name="Barry K."/>
            <person name="Bills G."/>
            <person name="Bluhm B."/>
            <person name="Cannon C."/>
            <person name="Castanera R."/>
            <person name="Culley D."/>
            <person name="Daum C."/>
            <person name="Ezra D."/>
            <person name="Gonzalez J."/>
            <person name="Henrissat B."/>
            <person name="Kuo A."/>
            <person name="Liang C."/>
            <person name="Lipzen A."/>
            <person name="Lutzoni F."/>
            <person name="Magnuson J."/>
            <person name="Mondo S."/>
            <person name="Nolan M."/>
            <person name="Ohm R."/>
            <person name="Pangilinan J."/>
            <person name="Park H.-J."/>
            <person name="Ramirez L."/>
            <person name="Alfaro M."/>
            <person name="Sun H."/>
            <person name="Tritt A."/>
            <person name="Yoshinaga Y."/>
            <person name="Zwiers L.-H."/>
            <person name="Turgeon B."/>
            <person name="Goodwin S."/>
            <person name="Spatafora J."/>
            <person name="Crous P."/>
            <person name="Grigoriev I."/>
        </authorList>
    </citation>
    <scope>NUCLEOTIDE SEQUENCE</scope>
    <source>
        <strain evidence="4">CBS 122368</strain>
    </source>
</reference>
<proteinExistence type="predicted"/>
<dbReference type="InterPro" id="IPR052766">
    <property type="entry name" value="S41A_metabolite_peptidase"/>
</dbReference>
<feature type="domain" description="Tail specific protease" evidence="2">
    <location>
        <begin position="343"/>
        <end position="422"/>
    </location>
</feature>
<evidence type="ECO:0000256" key="1">
    <source>
        <dbReference type="SAM" id="MobiDB-lite"/>
    </source>
</evidence>